<organism evidence="3 4">
    <name type="scientific">Candidatus Kaiserbacteria bacterium RIFCSPHIGHO2_02_FULL_54_22</name>
    <dbReference type="NCBI Taxonomy" id="1798495"/>
    <lineage>
        <taxon>Bacteria</taxon>
        <taxon>Candidatus Kaiseribacteriota</taxon>
    </lineage>
</organism>
<dbReference type="Pfam" id="PF18895">
    <property type="entry name" value="T4SS_pilin"/>
    <property type="match status" value="1"/>
</dbReference>
<protein>
    <submittedName>
        <fullName evidence="3">Uncharacterized protein</fullName>
    </submittedName>
</protein>
<keyword evidence="1" id="KW-0812">Transmembrane</keyword>
<dbReference type="Proteomes" id="UP000178532">
    <property type="component" value="Unassembled WGS sequence"/>
</dbReference>
<keyword evidence="2" id="KW-0732">Signal</keyword>
<feature type="transmembrane region" description="Helical" evidence="1">
    <location>
        <begin position="84"/>
        <end position="109"/>
    </location>
</feature>
<reference evidence="3 4" key="1">
    <citation type="journal article" date="2016" name="Nat. Commun.">
        <title>Thousands of microbial genomes shed light on interconnected biogeochemical processes in an aquifer system.</title>
        <authorList>
            <person name="Anantharaman K."/>
            <person name="Brown C.T."/>
            <person name="Hug L.A."/>
            <person name="Sharon I."/>
            <person name="Castelle C.J."/>
            <person name="Probst A.J."/>
            <person name="Thomas B.C."/>
            <person name="Singh A."/>
            <person name="Wilkins M.J."/>
            <person name="Karaoz U."/>
            <person name="Brodie E.L."/>
            <person name="Williams K.H."/>
            <person name="Hubbard S.S."/>
            <person name="Banfield J.F."/>
        </authorList>
    </citation>
    <scope>NUCLEOTIDE SEQUENCE [LARGE SCALE GENOMIC DNA]</scope>
</reference>
<feature type="transmembrane region" description="Helical" evidence="1">
    <location>
        <begin position="121"/>
        <end position="139"/>
    </location>
</feature>
<dbReference type="InterPro" id="IPR043993">
    <property type="entry name" value="T4SS_pilin"/>
</dbReference>
<name>A0A1F6DM82_9BACT</name>
<proteinExistence type="predicted"/>
<feature type="signal peptide" evidence="2">
    <location>
        <begin position="1"/>
        <end position="25"/>
    </location>
</feature>
<dbReference type="PROSITE" id="PS51257">
    <property type="entry name" value="PROKAR_LIPOPROTEIN"/>
    <property type="match status" value="1"/>
</dbReference>
<gene>
    <name evidence="3" type="ORF">A3C19_00460</name>
</gene>
<evidence type="ECO:0000256" key="2">
    <source>
        <dbReference type="SAM" id="SignalP"/>
    </source>
</evidence>
<evidence type="ECO:0000313" key="4">
    <source>
        <dbReference type="Proteomes" id="UP000178532"/>
    </source>
</evidence>
<evidence type="ECO:0000313" key="3">
    <source>
        <dbReference type="EMBL" id="OGG62400.1"/>
    </source>
</evidence>
<evidence type="ECO:0000256" key="1">
    <source>
        <dbReference type="SAM" id="Phobius"/>
    </source>
</evidence>
<dbReference type="AlphaFoldDB" id="A0A1F6DM82"/>
<sequence>MKKISRFAALFVFVALFAVPLPASAACPVGYTPDLNNSANCIPNSPTYGAGPQIVPNTSSQSGGVNETYLRLYYDLVLTVVNSYLVPILIAISFIVFLWGVFNYFIYGASDETKRKEGRQFVLWGIIGLVIIFSTWTLVNIVKGTLFPTTVQNTAPTPPRL</sequence>
<comment type="caution">
    <text evidence="3">The sequence shown here is derived from an EMBL/GenBank/DDBJ whole genome shotgun (WGS) entry which is preliminary data.</text>
</comment>
<keyword evidence="1" id="KW-0472">Membrane</keyword>
<dbReference type="STRING" id="1798495.A3C19_00460"/>
<feature type="chain" id="PRO_5009523903" evidence="2">
    <location>
        <begin position="26"/>
        <end position="161"/>
    </location>
</feature>
<accession>A0A1F6DM82</accession>
<dbReference type="EMBL" id="MFLI01000007">
    <property type="protein sequence ID" value="OGG62400.1"/>
    <property type="molecule type" value="Genomic_DNA"/>
</dbReference>
<keyword evidence="1" id="KW-1133">Transmembrane helix</keyword>